<feature type="transmembrane region" description="Helical" evidence="2">
    <location>
        <begin position="228"/>
        <end position="251"/>
    </location>
</feature>
<evidence type="ECO:0000313" key="4">
    <source>
        <dbReference type="Proteomes" id="UP000662939"/>
    </source>
</evidence>
<evidence type="ECO:0000256" key="1">
    <source>
        <dbReference type="SAM" id="MobiDB-lite"/>
    </source>
</evidence>
<accession>A0A895XNU6</accession>
<dbReference type="KEGG" id="nav:JQS30_07945"/>
<keyword evidence="2" id="KW-0472">Membrane</keyword>
<protein>
    <recommendedName>
        <fullName evidence="5">HTTM domain-containing protein</fullName>
    </recommendedName>
</protein>
<organism evidence="3 4">
    <name type="scientific">Natronoglycomyces albus</name>
    <dbReference type="NCBI Taxonomy" id="2811108"/>
    <lineage>
        <taxon>Bacteria</taxon>
        <taxon>Bacillati</taxon>
        <taxon>Actinomycetota</taxon>
        <taxon>Actinomycetes</taxon>
        <taxon>Glycomycetales</taxon>
        <taxon>Glycomycetaceae</taxon>
        <taxon>Natronoglycomyces</taxon>
    </lineage>
</organism>
<feature type="transmembrane region" description="Helical" evidence="2">
    <location>
        <begin position="202"/>
        <end position="221"/>
    </location>
</feature>
<feature type="transmembrane region" description="Helical" evidence="2">
    <location>
        <begin position="113"/>
        <end position="129"/>
    </location>
</feature>
<feature type="transmembrane region" description="Helical" evidence="2">
    <location>
        <begin position="87"/>
        <end position="107"/>
    </location>
</feature>
<feature type="transmembrane region" description="Helical" evidence="2">
    <location>
        <begin position="141"/>
        <end position="162"/>
    </location>
</feature>
<feature type="transmembrane region" description="Helical" evidence="2">
    <location>
        <begin position="51"/>
        <end position="80"/>
    </location>
</feature>
<name>A0A895XNU6_9ACTN</name>
<dbReference type="Proteomes" id="UP000662939">
    <property type="component" value="Chromosome"/>
</dbReference>
<dbReference type="RefSeq" id="WP_213172814.1">
    <property type="nucleotide sequence ID" value="NZ_CP070496.1"/>
</dbReference>
<feature type="transmembrane region" description="Helical" evidence="2">
    <location>
        <begin position="12"/>
        <end position="31"/>
    </location>
</feature>
<evidence type="ECO:0008006" key="5">
    <source>
        <dbReference type="Google" id="ProtNLM"/>
    </source>
</evidence>
<keyword evidence="4" id="KW-1185">Reference proteome</keyword>
<dbReference type="EMBL" id="CP070496">
    <property type="protein sequence ID" value="QSB06807.1"/>
    <property type="molecule type" value="Genomic_DNA"/>
</dbReference>
<reference evidence="3" key="1">
    <citation type="submission" date="2021-02" db="EMBL/GenBank/DDBJ databases">
        <title>Natronoglycomyces albus gen. nov., sp. nov, a haloalkaliphilic actinobacterium from a soda solonchak soil.</title>
        <authorList>
            <person name="Sorokin D.Y."/>
            <person name="Khijniak T.V."/>
            <person name="Zakharycheva A.P."/>
            <person name="Boueva O.V."/>
            <person name="Ariskina E.V."/>
            <person name="Hahnke R.L."/>
            <person name="Bunk B."/>
            <person name="Sproer C."/>
            <person name="Schumann P."/>
            <person name="Evtushenko L.I."/>
            <person name="Kublanov I.V."/>
        </authorList>
    </citation>
    <scope>NUCLEOTIDE SEQUENCE</scope>
    <source>
        <strain evidence="3">DSM 106290</strain>
    </source>
</reference>
<keyword evidence="2" id="KW-0812">Transmembrane</keyword>
<evidence type="ECO:0000313" key="3">
    <source>
        <dbReference type="EMBL" id="QSB06807.1"/>
    </source>
</evidence>
<proteinExistence type="predicted"/>
<gene>
    <name evidence="3" type="ORF">JQS30_07945</name>
</gene>
<keyword evidence="2" id="KW-1133">Transmembrane helix</keyword>
<sequence length="308" mass="34942">MSWFFRPVAMGRIAALRFFAYAFILIDWWLYSPWILGHRHLPGELYQPLFIGRVLALPAPTHSIVVGTLLVVLAAALLAMLNIAPRLLGWVVAFSYFQWMIIAMSYGKVDHDRFAFLVLLFVLPTLRKARWGDTTRLSHRAGWAVNLVQIAVVCTYVLAAFAKFRFGGIEWVNSATMARAIVRRGTDFSTWMLDFPWLLHTAQWGIVGFELLSPVVLFIAWPRARYAIVAFFYGFHLLVYVTVATSFLPHLVAMTCFFPLEKINPRALVACVFVWLRGAPHRKVPTQRRPQAHAAADNPPASSEAQPK</sequence>
<dbReference type="AlphaFoldDB" id="A0A895XNU6"/>
<feature type="region of interest" description="Disordered" evidence="1">
    <location>
        <begin position="284"/>
        <end position="308"/>
    </location>
</feature>
<evidence type="ECO:0000256" key="2">
    <source>
        <dbReference type="SAM" id="Phobius"/>
    </source>
</evidence>